<name>A0A7H0FVD5_9GAMM</name>
<keyword evidence="4" id="KW-1185">Reference proteome</keyword>
<dbReference type="RefSeq" id="WP_187711444.1">
    <property type="nucleotide sequence ID" value="NZ_CP060820.1"/>
</dbReference>
<dbReference type="Proteomes" id="UP000516018">
    <property type="component" value="Chromosome"/>
</dbReference>
<dbReference type="EMBL" id="CP060820">
    <property type="protein sequence ID" value="QNP40001.1"/>
    <property type="molecule type" value="Genomic_DNA"/>
</dbReference>
<feature type="compositionally biased region" description="Pro residues" evidence="1">
    <location>
        <begin position="144"/>
        <end position="160"/>
    </location>
</feature>
<feature type="compositionally biased region" description="Low complexity" evidence="1">
    <location>
        <begin position="106"/>
        <end position="126"/>
    </location>
</feature>
<feature type="compositionally biased region" description="Basic and acidic residues" evidence="1">
    <location>
        <begin position="128"/>
        <end position="139"/>
    </location>
</feature>
<dbReference type="InterPro" id="IPR032389">
    <property type="entry name" value="GspB_C"/>
</dbReference>
<accession>A0A7H0FVD5</accession>
<dbReference type="Pfam" id="PF16537">
    <property type="entry name" value="T2SSB"/>
    <property type="match status" value="1"/>
</dbReference>
<evidence type="ECO:0000259" key="2">
    <source>
        <dbReference type="Pfam" id="PF16537"/>
    </source>
</evidence>
<evidence type="ECO:0000313" key="4">
    <source>
        <dbReference type="Proteomes" id="UP000516018"/>
    </source>
</evidence>
<feature type="region of interest" description="Disordered" evidence="1">
    <location>
        <begin position="84"/>
        <end position="167"/>
    </location>
</feature>
<evidence type="ECO:0000256" key="1">
    <source>
        <dbReference type="SAM" id="MobiDB-lite"/>
    </source>
</evidence>
<dbReference type="AlphaFoldDB" id="A0A7H0FVD5"/>
<dbReference type="GO" id="GO:0015627">
    <property type="term" value="C:type II protein secretion system complex"/>
    <property type="evidence" value="ECO:0007669"/>
    <property type="project" value="InterPro"/>
</dbReference>
<protein>
    <submittedName>
        <fullName evidence="3">General secretion pathway protein GspB</fullName>
    </submittedName>
</protein>
<feature type="domain" description="Type II secretion system protein GspB C-terminal" evidence="2">
    <location>
        <begin position="188"/>
        <end position="245"/>
    </location>
</feature>
<organism evidence="3 4">
    <name type="scientific">Agrilutibacter terrestris</name>
    <dbReference type="NCBI Taxonomy" id="2865112"/>
    <lineage>
        <taxon>Bacteria</taxon>
        <taxon>Pseudomonadati</taxon>
        <taxon>Pseudomonadota</taxon>
        <taxon>Gammaproteobacteria</taxon>
        <taxon>Lysobacterales</taxon>
        <taxon>Lysobacteraceae</taxon>
        <taxon>Agrilutibacter</taxon>
    </lineage>
</organism>
<reference evidence="3 4" key="1">
    <citation type="submission" date="2020-08" db="EMBL/GenBank/DDBJ databases">
        <title>Lysobacter sp. II4 sp. nov., isolated from soil.</title>
        <authorList>
            <person name="Woo C.Y."/>
            <person name="Kim J."/>
        </authorList>
    </citation>
    <scope>NUCLEOTIDE SEQUENCE [LARGE SCALE GENOMIC DNA]</scope>
    <source>
        <strain evidence="3 4">II4</strain>
    </source>
</reference>
<gene>
    <name evidence="3" type="ORF">H8B22_10870</name>
</gene>
<dbReference type="KEGG" id="lsx:H8B22_10870"/>
<evidence type="ECO:0000313" key="3">
    <source>
        <dbReference type="EMBL" id="QNP40001.1"/>
    </source>
</evidence>
<sequence>MSLILEALRKSEAERRRGQAPDLLTEAAPAVPAPRAGARARHLIPLAAGGTVLAAVVLVLLWSRTPTEPESAATAGVAAGTARAADASVAPPRPLQPPRPLPAAPPAATTTASTPVAQAAAAITAPSRNDDDAGARIEDLAPAGPAPTPALPASSPPASSPPVATAAFTSPDLPLRLSDLSTDERQALPPLKVSMHMWASEAANRFAIIDGTRVNEGDRIGEATVTAIQQDGVMLAWRGRRISLPIR</sequence>
<proteinExistence type="predicted"/>
<feature type="compositionally biased region" description="Pro residues" evidence="1">
    <location>
        <begin position="91"/>
        <end position="105"/>
    </location>
</feature>